<proteinExistence type="predicted"/>
<dbReference type="GO" id="GO:0005975">
    <property type="term" value="P:carbohydrate metabolic process"/>
    <property type="evidence" value="ECO:0007669"/>
    <property type="project" value="InterPro"/>
</dbReference>
<dbReference type="SUPFAM" id="SSF74650">
    <property type="entry name" value="Galactose mutarotase-like"/>
    <property type="match status" value="1"/>
</dbReference>
<keyword evidence="1" id="KW-0413">Isomerase</keyword>
<reference evidence="1 2" key="1">
    <citation type="submission" date="2020-08" db="EMBL/GenBank/DDBJ databases">
        <title>Genomic Encyclopedia of Type Strains, Phase III (KMG-III): the genomes of soil and plant-associated and newly described type strains.</title>
        <authorList>
            <person name="Whitman W."/>
        </authorList>
    </citation>
    <scope>NUCLEOTIDE SEQUENCE [LARGE SCALE GENOMIC DNA]</scope>
    <source>
        <strain evidence="1 2">CECT 4462</strain>
    </source>
</reference>
<dbReference type="InterPro" id="IPR011013">
    <property type="entry name" value="Gal_mutarotase_sf_dom"/>
</dbReference>
<dbReference type="InterPro" id="IPR008183">
    <property type="entry name" value="Aldose_1/G6P_1-epimerase"/>
</dbReference>
<dbReference type="InterPro" id="IPR014718">
    <property type="entry name" value="GH-type_carb-bd"/>
</dbReference>
<name>A0A839T6R5_AZOMA</name>
<accession>A0A839T6R5</accession>
<dbReference type="Gene3D" id="2.70.98.10">
    <property type="match status" value="1"/>
</dbReference>
<dbReference type="AlphaFoldDB" id="A0A839T6R5"/>
<dbReference type="EMBL" id="JACHXI010000028">
    <property type="protein sequence ID" value="MBB3105197.1"/>
    <property type="molecule type" value="Genomic_DNA"/>
</dbReference>
<dbReference type="CDD" id="cd09021">
    <property type="entry name" value="Aldose_epim_Ec_YphB"/>
    <property type="match status" value="1"/>
</dbReference>
<dbReference type="Pfam" id="PF01263">
    <property type="entry name" value="Aldose_epim"/>
    <property type="match status" value="1"/>
</dbReference>
<keyword evidence="2" id="KW-1185">Reference proteome</keyword>
<gene>
    <name evidence="1" type="ORF">FHR87_003632</name>
</gene>
<organism evidence="1 2">
    <name type="scientific">Azomonas macrocytogenes</name>
    <name type="common">Azotobacter macrocytogenes</name>
    <dbReference type="NCBI Taxonomy" id="69962"/>
    <lineage>
        <taxon>Bacteria</taxon>
        <taxon>Pseudomonadati</taxon>
        <taxon>Pseudomonadota</taxon>
        <taxon>Gammaproteobacteria</taxon>
        <taxon>Pseudomonadales</taxon>
        <taxon>Pseudomonadaceae</taxon>
        <taxon>Azomonas</taxon>
    </lineage>
</organism>
<evidence type="ECO:0000313" key="2">
    <source>
        <dbReference type="Proteomes" id="UP000549250"/>
    </source>
</evidence>
<dbReference type="GO" id="GO:0004034">
    <property type="term" value="F:aldose 1-epimerase activity"/>
    <property type="evidence" value="ECO:0007669"/>
    <property type="project" value="UniProtKB-EC"/>
</dbReference>
<protein>
    <submittedName>
        <fullName evidence="1">Aldose 1-epimerase</fullName>
        <ecNumber evidence="1">5.1.3.3</ecNumber>
    </submittedName>
</protein>
<sequence length="298" mass="34053">MIVLQNATTRLELLPELGGAIASWTLLASGQPLLQSPVGDRYSWGKVACFPLVPWSNRIEHGGYQSAQGWLQLRCVLEDEPYPIHGTGWHQAWEAVEQSAQTALLRLVSEEPYPYQAEQKIALNEQGLLIELSVVHQGHEPAWYGIGLHPFFPRWKHTRLQASARAVWFEKNQRFPRHERKIEGDWCFTKAKELPATLIDHAFSGWNGEFSIIQPDAGYRLECLTEHSDTFILYTPPDKDFFCFEPVSHPINAHHLQDRPGLRLLQAGQRIDMKMLMQPIALPAMDQESTVTRLARME</sequence>
<comment type="caution">
    <text evidence="1">The sequence shown here is derived from an EMBL/GenBank/DDBJ whole genome shotgun (WGS) entry which is preliminary data.</text>
</comment>
<dbReference type="EC" id="5.1.3.3" evidence="1"/>
<dbReference type="GO" id="GO:0030246">
    <property type="term" value="F:carbohydrate binding"/>
    <property type="evidence" value="ECO:0007669"/>
    <property type="project" value="InterPro"/>
</dbReference>
<dbReference type="RefSeq" id="WP_183168070.1">
    <property type="nucleotide sequence ID" value="NZ_JACHXI010000028.1"/>
</dbReference>
<dbReference type="Proteomes" id="UP000549250">
    <property type="component" value="Unassembled WGS sequence"/>
</dbReference>
<evidence type="ECO:0000313" key="1">
    <source>
        <dbReference type="EMBL" id="MBB3105197.1"/>
    </source>
</evidence>